<sequence>MNTSDIPEKTLAPALEGAAPGKTLSPAARRALEEAARRRQEIDARAAEIAREKEHQGRGGLEPVRYDDWEVKGLASDF</sequence>
<dbReference type="AlphaFoldDB" id="A0A0H1RAI7"/>
<evidence type="ECO:0000256" key="2">
    <source>
        <dbReference type="SAM" id="MobiDB-lite"/>
    </source>
</evidence>
<dbReference type="EMBL" id="LCYG01000042">
    <property type="protein sequence ID" value="KLK92074.1"/>
    <property type="molecule type" value="Genomic_DNA"/>
</dbReference>
<dbReference type="PATRIC" id="fig|1225564.3.peg.4461"/>
<organism evidence="3 4">
    <name type="scientific">Microvirga vignae</name>
    <dbReference type="NCBI Taxonomy" id="1225564"/>
    <lineage>
        <taxon>Bacteria</taxon>
        <taxon>Pseudomonadati</taxon>
        <taxon>Pseudomonadota</taxon>
        <taxon>Alphaproteobacteria</taxon>
        <taxon>Hyphomicrobiales</taxon>
        <taxon>Methylobacteriaceae</taxon>
        <taxon>Microvirga</taxon>
    </lineage>
</organism>
<proteinExistence type="inferred from homology"/>
<accession>A0A0H1RAI7</accession>
<comment type="caution">
    <text evidence="3">The sequence shown here is derived from an EMBL/GenBank/DDBJ whole genome shotgun (WGS) entry which is preliminary data.</text>
</comment>
<dbReference type="InterPro" id="IPR012875">
    <property type="entry name" value="SDHF4"/>
</dbReference>
<comment type="similarity">
    <text evidence="1">Belongs to the SDHAF4 family.</text>
</comment>
<keyword evidence="4" id="KW-1185">Reference proteome</keyword>
<reference evidence="3 4" key="1">
    <citation type="submission" date="2015-05" db="EMBL/GenBank/DDBJ databases">
        <title>Draft genome sequence of Microvirga vignae strain BR3299, a novel nitrogen fixing bacteria isolated from Brazil semi-aired region.</title>
        <authorList>
            <person name="Zilli J.E."/>
            <person name="Passos S.R."/>
            <person name="Leite J."/>
            <person name="Baldani J.I."/>
            <person name="Xavier G.R."/>
            <person name="Rumjaneck N.G."/>
            <person name="Simoes-Araujo J.L."/>
        </authorList>
    </citation>
    <scope>NUCLEOTIDE SEQUENCE [LARGE SCALE GENOMIC DNA]</scope>
    <source>
        <strain evidence="3 4">BR3299</strain>
    </source>
</reference>
<dbReference type="Pfam" id="PF07896">
    <property type="entry name" value="DUF1674"/>
    <property type="match status" value="1"/>
</dbReference>
<dbReference type="Proteomes" id="UP000035489">
    <property type="component" value="Unassembled WGS sequence"/>
</dbReference>
<evidence type="ECO:0000313" key="4">
    <source>
        <dbReference type="Proteomes" id="UP000035489"/>
    </source>
</evidence>
<name>A0A0H1RAI7_9HYPH</name>
<protein>
    <recommendedName>
        <fullName evidence="5">Dihydrodipicolinate reductase</fullName>
    </recommendedName>
</protein>
<feature type="region of interest" description="Disordered" evidence="2">
    <location>
        <begin position="1"/>
        <end position="26"/>
    </location>
</feature>
<evidence type="ECO:0000256" key="1">
    <source>
        <dbReference type="ARBA" id="ARBA00005701"/>
    </source>
</evidence>
<dbReference type="RefSeq" id="WP_047190159.1">
    <property type="nucleotide sequence ID" value="NZ_LCYG01000042.1"/>
</dbReference>
<dbReference type="STRING" id="1225564.AA309_16795"/>
<gene>
    <name evidence="3" type="ORF">AA309_16795</name>
</gene>
<evidence type="ECO:0000313" key="3">
    <source>
        <dbReference type="EMBL" id="KLK92074.1"/>
    </source>
</evidence>
<evidence type="ECO:0008006" key="5">
    <source>
        <dbReference type="Google" id="ProtNLM"/>
    </source>
</evidence>